<dbReference type="HOGENOM" id="CLU_125825_3_0_11"/>
<evidence type="ECO:0000256" key="3">
    <source>
        <dbReference type="ARBA" id="ARBA00022448"/>
    </source>
</evidence>
<evidence type="ECO:0000256" key="7">
    <source>
        <dbReference type="ARBA" id="ARBA00023136"/>
    </source>
</evidence>
<dbReference type="Proteomes" id="UP000009236">
    <property type="component" value="Chromosome"/>
</dbReference>
<evidence type="ECO:0000256" key="9">
    <source>
        <dbReference type="SAM" id="Phobius"/>
    </source>
</evidence>
<feature type="transmembrane region" description="Helical" evidence="9">
    <location>
        <begin position="63"/>
        <end position="86"/>
    </location>
</feature>
<evidence type="ECO:0000256" key="2">
    <source>
        <dbReference type="ARBA" id="ARBA00009212"/>
    </source>
</evidence>
<dbReference type="RefSeq" id="WP_013837489.1">
    <property type="nucleotide sequence ID" value="NC_015588.1"/>
</dbReference>
<reference evidence="10 11" key="1">
    <citation type="submission" date="2011-05" db="EMBL/GenBank/DDBJ databases">
        <title>Complete sequence of Isoptericola variabilis 225.</title>
        <authorList>
            <consortium name="US DOE Joint Genome Institute"/>
            <person name="Lucas S."/>
            <person name="Han J."/>
            <person name="Lapidus A."/>
            <person name="Cheng J.-F."/>
            <person name="Goodwin L."/>
            <person name="Pitluck S."/>
            <person name="Peters L."/>
            <person name="Mikhailova N."/>
            <person name="Zeytun A."/>
            <person name="Han C."/>
            <person name="Tapia R."/>
            <person name="Land M."/>
            <person name="Hauser L."/>
            <person name="Kyrpides N."/>
            <person name="Ivanova N."/>
            <person name="Pagani I."/>
            <person name="Siebers A."/>
            <person name="Allgaier M."/>
            <person name="Thelen M."/>
            <person name="Hugenholtz P."/>
            <person name="Gladden J."/>
            <person name="Woyke T."/>
        </authorList>
    </citation>
    <scope>NUCLEOTIDE SEQUENCE [LARGE SCALE GENOMIC DNA]</scope>
    <source>
        <strain evidence="11">225</strain>
    </source>
</reference>
<keyword evidence="3" id="KW-0813">Transport</keyword>
<protein>
    <submittedName>
        <fullName evidence="10">Multiple resistance and pH regulation protein F</fullName>
    </submittedName>
</protein>
<dbReference type="PANTHER" id="PTHR34702">
    <property type="entry name" value="NA(+)/H(+) ANTIPORTER SUBUNIT F1"/>
    <property type="match status" value="1"/>
</dbReference>
<feature type="compositionally biased region" description="Basic and acidic residues" evidence="8">
    <location>
        <begin position="87"/>
        <end position="127"/>
    </location>
</feature>
<dbReference type="KEGG" id="iva:Isova_0292"/>
<name>F6FSV3_ISOV2</name>
<dbReference type="AlphaFoldDB" id="F6FSV3"/>
<proteinExistence type="inferred from homology"/>
<keyword evidence="7 9" id="KW-0472">Membrane</keyword>
<evidence type="ECO:0000313" key="10">
    <source>
        <dbReference type="EMBL" id="AEG43094.1"/>
    </source>
</evidence>
<keyword evidence="6 9" id="KW-1133">Transmembrane helix</keyword>
<feature type="transmembrane region" description="Helical" evidence="9">
    <location>
        <begin position="6"/>
        <end position="25"/>
    </location>
</feature>
<dbReference type="InterPro" id="IPR007208">
    <property type="entry name" value="MrpF/PhaF-like"/>
</dbReference>
<sequence>MDDVLVVVGVLAAAMLAVGATLAVVRVERGPSMLDRTVAFDVLTTTLVGVIALEAALSRRTETIPILVVLSLVGFIGSVVISRFAARERPEEGAGRGHGESAAEGARSDAEEQEGRDAAVDPEHHGGGAEGQVG</sequence>
<evidence type="ECO:0000256" key="6">
    <source>
        <dbReference type="ARBA" id="ARBA00022989"/>
    </source>
</evidence>
<keyword evidence="11" id="KW-1185">Reference proteome</keyword>
<dbReference type="eggNOG" id="COG2212">
    <property type="taxonomic scope" value="Bacteria"/>
</dbReference>
<keyword evidence="5 9" id="KW-0812">Transmembrane</keyword>
<accession>F6FSV3</accession>
<feature type="region of interest" description="Disordered" evidence="8">
    <location>
        <begin position="87"/>
        <end position="134"/>
    </location>
</feature>
<evidence type="ECO:0000256" key="4">
    <source>
        <dbReference type="ARBA" id="ARBA00022475"/>
    </source>
</evidence>
<dbReference type="GO" id="GO:0005886">
    <property type="term" value="C:plasma membrane"/>
    <property type="evidence" value="ECO:0007669"/>
    <property type="project" value="UniProtKB-SubCell"/>
</dbReference>
<comment type="similarity">
    <text evidence="2">Belongs to the CPA3 antiporters (TC 2.A.63) subunit F family.</text>
</comment>
<keyword evidence="4" id="KW-1003">Cell membrane</keyword>
<evidence type="ECO:0000256" key="8">
    <source>
        <dbReference type="SAM" id="MobiDB-lite"/>
    </source>
</evidence>
<evidence type="ECO:0000256" key="1">
    <source>
        <dbReference type="ARBA" id="ARBA00004651"/>
    </source>
</evidence>
<evidence type="ECO:0000256" key="5">
    <source>
        <dbReference type="ARBA" id="ARBA00022692"/>
    </source>
</evidence>
<dbReference type="STRING" id="743718.Isova_0292"/>
<dbReference type="GO" id="GO:0015385">
    <property type="term" value="F:sodium:proton antiporter activity"/>
    <property type="evidence" value="ECO:0007669"/>
    <property type="project" value="TreeGrafter"/>
</dbReference>
<feature type="transmembrane region" description="Helical" evidence="9">
    <location>
        <begin position="37"/>
        <end position="57"/>
    </location>
</feature>
<evidence type="ECO:0000313" key="11">
    <source>
        <dbReference type="Proteomes" id="UP000009236"/>
    </source>
</evidence>
<dbReference type="Pfam" id="PF04066">
    <property type="entry name" value="MrpF_PhaF"/>
    <property type="match status" value="1"/>
</dbReference>
<organism evidence="11">
    <name type="scientific">Isoptericola variabilis (strain 225)</name>
    <dbReference type="NCBI Taxonomy" id="743718"/>
    <lineage>
        <taxon>Bacteria</taxon>
        <taxon>Bacillati</taxon>
        <taxon>Actinomycetota</taxon>
        <taxon>Actinomycetes</taxon>
        <taxon>Micrococcales</taxon>
        <taxon>Promicromonosporaceae</taxon>
        <taxon>Isoptericola</taxon>
    </lineage>
</organism>
<dbReference type="PANTHER" id="PTHR34702:SF1">
    <property type="entry name" value="NA(+)_H(+) ANTIPORTER SUBUNIT F"/>
    <property type="match status" value="1"/>
</dbReference>
<dbReference type="EMBL" id="CP002810">
    <property type="protein sequence ID" value="AEG43094.1"/>
    <property type="molecule type" value="Genomic_DNA"/>
</dbReference>
<comment type="subcellular location">
    <subcellularLocation>
        <location evidence="1">Cell membrane</location>
        <topology evidence="1">Multi-pass membrane protein</topology>
    </subcellularLocation>
</comment>
<gene>
    <name evidence="10" type="ordered locus">Isova_0292</name>
</gene>